<sequence>MSKIDFSQLQGLEDQARRRWRQWRRQHAARTLSERRLLVIAGAAVCWYLLDLSLFTPAWSRYKAASLRATTAESAVRARDAEVARQGQDLALMEGQLKGELERLRASVKQQAKALDELQSGLVPAGEMRQVIEGLLARNGNLGLVSMKTLSPEDITKAGLSPQDASGLYRQGLEVVMTGGFNDLLAWLVTAEQMPRKLLWQGLVLSTDDTGRLLLNVRVLTVSPDAEPLEITAP</sequence>
<comment type="caution">
    <text evidence="2">The sequence shown here is derived from an EMBL/GenBank/DDBJ whole genome shotgun (WGS) entry which is preliminary data.</text>
</comment>
<dbReference type="OrthoDB" id="9151209at2"/>
<keyword evidence="3" id="KW-1185">Reference proteome</keyword>
<keyword evidence="1" id="KW-0812">Transmembrane</keyword>
<accession>A0A4Q9GZK7</accession>
<keyword evidence="1" id="KW-0472">Membrane</keyword>
<dbReference type="Proteomes" id="UP000292120">
    <property type="component" value="Unassembled WGS sequence"/>
</dbReference>
<name>A0A4Q9GZK7_9BURK</name>
<gene>
    <name evidence="2" type="ORF">EYS42_09545</name>
</gene>
<proteinExistence type="predicted"/>
<evidence type="ECO:0000256" key="1">
    <source>
        <dbReference type="SAM" id="Phobius"/>
    </source>
</evidence>
<evidence type="ECO:0000313" key="2">
    <source>
        <dbReference type="EMBL" id="TBO31464.1"/>
    </source>
</evidence>
<keyword evidence="1" id="KW-1133">Transmembrane helix</keyword>
<organism evidence="2 3">
    <name type="scientific">Aquabacterium lacunae</name>
    <dbReference type="NCBI Taxonomy" id="2528630"/>
    <lineage>
        <taxon>Bacteria</taxon>
        <taxon>Pseudomonadati</taxon>
        <taxon>Pseudomonadota</taxon>
        <taxon>Betaproteobacteria</taxon>
        <taxon>Burkholderiales</taxon>
        <taxon>Aquabacterium</taxon>
    </lineage>
</organism>
<protein>
    <recommendedName>
        <fullName evidence="4">MSHA biogenesis protein MshJ</fullName>
    </recommendedName>
</protein>
<dbReference type="AlphaFoldDB" id="A0A4Q9GZK7"/>
<evidence type="ECO:0000313" key="3">
    <source>
        <dbReference type="Proteomes" id="UP000292120"/>
    </source>
</evidence>
<evidence type="ECO:0008006" key="4">
    <source>
        <dbReference type="Google" id="ProtNLM"/>
    </source>
</evidence>
<dbReference type="RefSeq" id="WP_130967918.1">
    <property type="nucleotide sequence ID" value="NZ_SIXI01000003.1"/>
</dbReference>
<reference evidence="2 3" key="1">
    <citation type="submission" date="2019-02" db="EMBL/GenBank/DDBJ databases">
        <title>Aquabacterium sp. strain KMB7.</title>
        <authorList>
            <person name="Chen W.-M."/>
        </authorList>
    </citation>
    <scope>NUCLEOTIDE SEQUENCE [LARGE SCALE GENOMIC DNA]</scope>
    <source>
        <strain evidence="2 3">KMB7</strain>
    </source>
</reference>
<feature type="transmembrane region" description="Helical" evidence="1">
    <location>
        <begin position="37"/>
        <end position="59"/>
    </location>
</feature>
<dbReference type="EMBL" id="SIXI01000003">
    <property type="protein sequence ID" value="TBO31464.1"/>
    <property type="molecule type" value="Genomic_DNA"/>
</dbReference>